<evidence type="ECO:0000256" key="4">
    <source>
        <dbReference type="ARBA" id="ARBA00022801"/>
    </source>
</evidence>
<evidence type="ECO:0000256" key="5">
    <source>
        <dbReference type="ARBA" id="ARBA00022963"/>
    </source>
</evidence>
<dbReference type="Gene3D" id="3.30.870.10">
    <property type="entry name" value="Endonuclease Chain A"/>
    <property type="match status" value="2"/>
</dbReference>
<dbReference type="InterPro" id="IPR001736">
    <property type="entry name" value="PLipase_D/transphosphatidylase"/>
</dbReference>
<dbReference type="EMBL" id="CAXAMM010038973">
    <property type="protein sequence ID" value="CAK9082588.1"/>
    <property type="molecule type" value="Genomic_DNA"/>
</dbReference>
<dbReference type="PROSITE" id="PS50035">
    <property type="entry name" value="PLD"/>
    <property type="match status" value="2"/>
</dbReference>
<dbReference type="InterPro" id="IPR015679">
    <property type="entry name" value="PLipase_D_fam"/>
</dbReference>
<dbReference type="Proteomes" id="UP001642464">
    <property type="component" value="Unassembled WGS sequence"/>
</dbReference>
<comment type="catalytic activity">
    <reaction evidence="1">
        <text>a 1,2-diacyl-sn-glycero-3-phosphocholine + H2O = a 1,2-diacyl-sn-glycero-3-phosphate + choline + H(+)</text>
        <dbReference type="Rhea" id="RHEA:14445"/>
        <dbReference type="ChEBI" id="CHEBI:15354"/>
        <dbReference type="ChEBI" id="CHEBI:15377"/>
        <dbReference type="ChEBI" id="CHEBI:15378"/>
        <dbReference type="ChEBI" id="CHEBI:57643"/>
        <dbReference type="ChEBI" id="CHEBI:58608"/>
        <dbReference type="EC" id="3.1.4.4"/>
    </reaction>
</comment>
<keyword evidence="7" id="KW-0732">Signal</keyword>
<keyword evidence="4" id="KW-0378">Hydrolase</keyword>
<evidence type="ECO:0000256" key="2">
    <source>
        <dbReference type="ARBA" id="ARBA00012027"/>
    </source>
</evidence>
<evidence type="ECO:0000256" key="6">
    <source>
        <dbReference type="ARBA" id="ARBA00023098"/>
    </source>
</evidence>
<evidence type="ECO:0000313" key="9">
    <source>
        <dbReference type="EMBL" id="CAK9082588.1"/>
    </source>
</evidence>
<feature type="domain" description="PLD phosphodiesterase" evidence="8">
    <location>
        <begin position="536"/>
        <end position="563"/>
    </location>
</feature>
<dbReference type="SUPFAM" id="SSF56024">
    <property type="entry name" value="Phospholipase D/nuclease"/>
    <property type="match status" value="2"/>
</dbReference>
<dbReference type="PANTHER" id="PTHR18896">
    <property type="entry name" value="PHOSPHOLIPASE D"/>
    <property type="match status" value="1"/>
</dbReference>
<evidence type="ECO:0000256" key="1">
    <source>
        <dbReference type="ARBA" id="ARBA00000798"/>
    </source>
</evidence>
<dbReference type="SMART" id="SM00155">
    <property type="entry name" value="PLDc"/>
    <property type="match status" value="2"/>
</dbReference>
<comment type="caution">
    <text evidence="9">The sequence shown here is derived from an EMBL/GenBank/DDBJ whole genome shotgun (WGS) entry which is preliminary data.</text>
</comment>
<gene>
    <name evidence="9" type="ORF">SCF082_LOCUS39241</name>
</gene>
<keyword evidence="5" id="KW-0442">Lipid degradation</keyword>
<keyword evidence="6" id="KW-0443">Lipid metabolism</keyword>
<feature type="chain" id="PRO_5047435663" description="phospholipase D" evidence="7">
    <location>
        <begin position="16"/>
        <end position="736"/>
    </location>
</feature>
<name>A0ABP0Q2V7_9DINO</name>
<evidence type="ECO:0000256" key="3">
    <source>
        <dbReference type="ARBA" id="ARBA00022737"/>
    </source>
</evidence>
<organism evidence="9 10">
    <name type="scientific">Durusdinium trenchii</name>
    <dbReference type="NCBI Taxonomy" id="1381693"/>
    <lineage>
        <taxon>Eukaryota</taxon>
        <taxon>Sar</taxon>
        <taxon>Alveolata</taxon>
        <taxon>Dinophyceae</taxon>
        <taxon>Suessiales</taxon>
        <taxon>Symbiodiniaceae</taxon>
        <taxon>Durusdinium</taxon>
    </lineage>
</organism>
<protein>
    <recommendedName>
        <fullName evidence="2">phospholipase D</fullName>
        <ecNumber evidence="2">3.1.4.4</ecNumber>
    </recommendedName>
</protein>
<sequence>MWLLRLLLLSACVEGFNQVPCEHLVVEDCGYNFFRAVYEQFHEAKEEVLIMSFFLRPRLKLFSSDPSKPPDTSLTDLVLKAVQRKVHVWIMGWDNAASEKVLGYFQDHEYELLFEAAQENRAFLHLVLDTGRQFLASVFYLPHIKSVVFDRQTAFVGGTDFTENRDDTPEHLRPDQRVVQVPIDANNPTGNQKPWQDLMMRLSGRAAEQVAMVQVERWWTYCESIGLARAQALRPVAAILDSTLWHVKGALHSSLWKDQQCAELPTRGLLGIFKLEMHGRNTTRHIRIETPKIQSEALEPNLDVLVNLSVGHPLHVNLTGLHALDRKVPASVHFDILGQRYTVSAGQPFTLPFYGSSITAQWLPEGLKPGAFGQMCQITLSGSNMWMGTSAVLTESLETYLRMIRNAKRYLYIENQYFSTDFPSASEECQHAHDPARAVLFSGANNRIGEVLLDRIKRAVLLREDFSVAIVFPLSTEPGAFYPNLRGAYCFEEAVEEFCQKQGITNWRDYFSFFFLANAVEVPQETGQSPHLNAFYGIYTHTKTMIADDLIVYVGSANINDRSLLGDRDAELGITTWGGPFPRRLRQTLLKHHLQDGYRGLSTSRFVGSLNDVAMQNAEELKETMGISFPEGTFKDSKGQVTQLFGMEGLLNHAPLHAAAIPYPRSRVVAGGGAKDHFDWFKVQGPRAPRLQGHLFPWSRTIWGMPAMTQIAQIFSKDLTYRRLEGEQDLPEETLV</sequence>
<feature type="signal peptide" evidence="7">
    <location>
        <begin position="1"/>
        <end position="15"/>
    </location>
</feature>
<keyword evidence="10" id="KW-1185">Reference proteome</keyword>
<evidence type="ECO:0000259" key="8">
    <source>
        <dbReference type="PROSITE" id="PS50035"/>
    </source>
</evidence>
<dbReference type="Pfam" id="PF00614">
    <property type="entry name" value="PLDc"/>
    <property type="match status" value="1"/>
</dbReference>
<accession>A0ABP0Q2V7</accession>
<reference evidence="9 10" key="1">
    <citation type="submission" date="2024-02" db="EMBL/GenBank/DDBJ databases">
        <authorList>
            <person name="Chen Y."/>
            <person name="Shah S."/>
            <person name="Dougan E. K."/>
            <person name="Thang M."/>
            <person name="Chan C."/>
        </authorList>
    </citation>
    <scope>NUCLEOTIDE SEQUENCE [LARGE SCALE GENOMIC DNA]</scope>
</reference>
<proteinExistence type="predicted"/>
<feature type="domain" description="PLD phosphodiesterase" evidence="8">
    <location>
        <begin position="138"/>
        <end position="165"/>
    </location>
</feature>
<evidence type="ECO:0000256" key="7">
    <source>
        <dbReference type="SAM" id="SignalP"/>
    </source>
</evidence>
<evidence type="ECO:0000313" key="10">
    <source>
        <dbReference type="Proteomes" id="UP001642464"/>
    </source>
</evidence>
<dbReference type="PANTHER" id="PTHR18896:SF76">
    <property type="entry name" value="PHOSPHOLIPASE"/>
    <property type="match status" value="1"/>
</dbReference>
<keyword evidence="3" id="KW-0677">Repeat</keyword>
<dbReference type="EC" id="3.1.4.4" evidence="2"/>